<proteinExistence type="predicted"/>
<reference evidence="1 2" key="1">
    <citation type="submission" date="2016-03" db="EMBL/GenBank/DDBJ databases">
        <title>EvidentialGene: Evidence-directed Construction of Genes on Genomes.</title>
        <authorList>
            <person name="Gilbert D.G."/>
            <person name="Choi J.-H."/>
            <person name="Mockaitis K."/>
            <person name="Colbourne J."/>
            <person name="Pfrender M."/>
        </authorList>
    </citation>
    <scope>NUCLEOTIDE SEQUENCE [LARGE SCALE GENOMIC DNA]</scope>
    <source>
        <strain evidence="1 2">Xinb3</strain>
        <tissue evidence="1">Complete organism</tissue>
    </source>
</reference>
<name>A0A164EX74_9CRUS</name>
<organism evidence="1 2">
    <name type="scientific">Daphnia magna</name>
    <dbReference type="NCBI Taxonomy" id="35525"/>
    <lineage>
        <taxon>Eukaryota</taxon>
        <taxon>Metazoa</taxon>
        <taxon>Ecdysozoa</taxon>
        <taxon>Arthropoda</taxon>
        <taxon>Crustacea</taxon>
        <taxon>Branchiopoda</taxon>
        <taxon>Diplostraca</taxon>
        <taxon>Cladocera</taxon>
        <taxon>Anomopoda</taxon>
        <taxon>Daphniidae</taxon>
        <taxon>Daphnia</taxon>
    </lineage>
</organism>
<dbReference type="EMBL" id="LRGB01022252">
    <property type="protein sequence ID" value="KZR97219.1"/>
    <property type="molecule type" value="Genomic_DNA"/>
</dbReference>
<feature type="non-terminal residue" evidence="1">
    <location>
        <position position="108"/>
    </location>
</feature>
<protein>
    <submittedName>
        <fullName evidence="1">Uncharacterized protein</fullName>
    </submittedName>
</protein>
<sequence length="108" mass="12208">RLVKNSIDEKDSAACTVDGMNEQVLDRCTPYLRDFDFDNAFSTVVIATPQMLDVFAESIFLQVDVTYPGTNAFPYMLNFVTYNDGKLVFQTVARVLMNRLTVAAYKFA</sequence>
<dbReference type="Proteomes" id="UP000076858">
    <property type="component" value="Unassembled WGS sequence"/>
</dbReference>
<keyword evidence="2" id="KW-1185">Reference proteome</keyword>
<accession>A0A164EX74</accession>
<feature type="non-terminal residue" evidence="1">
    <location>
        <position position="1"/>
    </location>
</feature>
<gene>
    <name evidence="1" type="ORF">APZ42_008034</name>
</gene>
<dbReference type="OrthoDB" id="5985011at2759"/>
<evidence type="ECO:0000313" key="2">
    <source>
        <dbReference type="Proteomes" id="UP000076858"/>
    </source>
</evidence>
<comment type="caution">
    <text evidence="1">The sequence shown here is derived from an EMBL/GenBank/DDBJ whole genome shotgun (WGS) entry which is preliminary data.</text>
</comment>
<dbReference type="AlphaFoldDB" id="A0A164EX74"/>
<evidence type="ECO:0000313" key="1">
    <source>
        <dbReference type="EMBL" id="KZR97219.1"/>
    </source>
</evidence>